<dbReference type="InterPro" id="IPR036412">
    <property type="entry name" value="HAD-like_sf"/>
</dbReference>
<evidence type="ECO:0000256" key="5">
    <source>
        <dbReference type="RuleBase" id="RU361117"/>
    </source>
</evidence>
<dbReference type="Gene3D" id="3.40.50.1000">
    <property type="entry name" value="HAD superfamily/HAD-like"/>
    <property type="match status" value="1"/>
</dbReference>
<keyword evidence="6" id="KW-0732">Signal</keyword>
<name>A0A8T9M241_9DIPT</name>
<evidence type="ECO:0000256" key="3">
    <source>
        <dbReference type="ARBA" id="ARBA00008770"/>
    </source>
</evidence>
<evidence type="ECO:0000313" key="7">
    <source>
        <dbReference type="EMBL" id="UOO00974.1"/>
    </source>
</evidence>
<dbReference type="NCBIfam" id="TIGR01484">
    <property type="entry name" value="HAD-SF-IIB"/>
    <property type="match status" value="1"/>
</dbReference>
<feature type="chain" id="PRO_5035812651" description="Trehalose 6-phosphate phosphatase" evidence="6">
    <location>
        <begin position="30"/>
        <end position="300"/>
    </location>
</feature>
<proteinExistence type="evidence at transcript level"/>
<comment type="cofactor">
    <cofactor evidence="5">
        <name>a divalent metal cation</name>
        <dbReference type="ChEBI" id="CHEBI:60240"/>
    </cofactor>
</comment>
<comment type="catalytic activity">
    <reaction evidence="1 5">
        <text>alpha,alpha-trehalose 6-phosphate + H2O = alpha,alpha-trehalose + phosphate</text>
        <dbReference type="Rhea" id="RHEA:23420"/>
        <dbReference type="ChEBI" id="CHEBI:15377"/>
        <dbReference type="ChEBI" id="CHEBI:16551"/>
        <dbReference type="ChEBI" id="CHEBI:43474"/>
        <dbReference type="ChEBI" id="CHEBI:58429"/>
        <dbReference type="EC" id="3.1.3.12"/>
    </reaction>
</comment>
<dbReference type="NCBIfam" id="TIGR00685">
    <property type="entry name" value="T6PP"/>
    <property type="match status" value="1"/>
</dbReference>
<dbReference type="InterPro" id="IPR006379">
    <property type="entry name" value="HAD-SF_hydro_IIB"/>
</dbReference>
<evidence type="ECO:0000256" key="2">
    <source>
        <dbReference type="ARBA" id="ARBA00005199"/>
    </source>
</evidence>
<feature type="signal peptide" evidence="6">
    <location>
        <begin position="1"/>
        <end position="29"/>
    </location>
</feature>
<dbReference type="PANTHER" id="PTHR43768:SF3">
    <property type="entry name" value="TREHALOSE 6-PHOSPHATE PHOSPHATASE"/>
    <property type="match status" value="1"/>
</dbReference>
<accession>A0A8T9M241</accession>
<evidence type="ECO:0000256" key="4">
    <source>
        <dbReference type="ARBA" id="ARBA00022801"/>
    </source>
</evidence>
<dbReference type="GO" id="GO:0005992">
    <property type="term" value="P:trehalose biosynthetic process"/>
    <property type="evidence" value="ECO:0007669"/>
    <property type="project" value="InterPro"/>
</dbReference>
<dbReference type="Gene3D" id="3.30.70.1020">
    <property type="entry name" value="Trehalose-6-phosphate phosphatase related protein, domain 2"/>
    <property type="match status" value="1"/>
</dbReference>
<organism evidence="7">
    <name type="scientific">Sitodiplosis mosellana</name>
    <name type="common">orange wheat blossom midge</name>
    <dbReference type="NCBI Taxonomy" id="263140"/>
    <lineage>
        <taxon>Eukaryota</taxon>
        <taxon>Metazoa</taxon>
        <taxon>Ecdysozoa</taxon>
        <taxon>Arthropoda</taxon>
        <taxon>Hexapoda</taxon>
        <taxon>Insecta</taxon>
        <taxon>Pterygota</taxon>
        <taxon>Neoptera</taxon>
        <taxon>Endopterygota</taxon>
        <taxon>Diptera</taxon>
        <taxon>Nematocera</taxon>
        <taxon>Sciaroidea</taxon>
        <taxon>Cecidomyiidae</taxon>
        <taxon>Sitodiplosis</taxon>
    </lineage>
</organism>
<evidence type="ECO:0000256" key="1">
    <source>
        <dbReference type="ARBA" id="ARBA00000500"/>
    </source>
</evidence>
<dbReference type="InterPro" id="IPR003337">
    <property type="entry name" value="Trehalose_PPase"/>
</dbReference>
<dbReference type="EC" id="3.1.3.12" evidence="5"/>
<dbReference type="GO" id="GO:0004805">
    <property type="term" value="F:trehalose-phosphatase activity"/>
    <property type="evidence" value="ECO:0007669"/>
    <property type="project" value="UniProtKB-EC"/>
</dbReference>
<dbReference type="PANTHER" id="PTHR43768">
    <property type="entry name" value="TREHALOSE 6-PHOSPHATE PHOSPHATASE"/>
    <property type="match status" value="1"/>
</dbReference>
<dbReference type="InterPro" id="IPR044651">
    <property type="entry name" value="OTSB-like"/>
</dbReference>
<dbReference type="SUPFAM" id="SSF56784">
    <property type="entry name" value="HAD-like"/>
    <property type="match status" value="1"/>
</dbReference>
<comment type="pathway">
    <text evidence="2 5">Glycan biosynthesis; trehalose biosynthesis.</text>
</comment>
<dbReference type="AlphaFoldDB" id="A0A8T9M241"/>
<reference evidence="7" key="1">
    <citation type="submission" date="2021-01" db="EMBL/GenBank/DDBJ databases">
        <authorList>
            <person name="Huang Q."/>
            <person name="Cheng W."/>
        </authorList>
    </citation>
    <scope>NUCLEOTIDE SEQUENCE</scope>
</reference>
<protein>
    <recommendedName>
        <fullName evidence="5">Trehalose 6-phosphate phosphatase</fullName>
        <ecNumber evidence="5">3.1.3.12</ecNumber>
    </recommendedName>
</protein>
<keyword evidence="4 5" id="KW-0378">Hydrolase</keyword>
<dbReference type="InterPro" id="IPR023214">
    <property type="entry name" value="HAD_sf"/>
</dbReference>
<comment type="similarity">
    <text evidence="3 5">Belongs to the trehalose phosphatase family.</text>
</comment>
<dbReference type="EMBL" id="MW489489">
    <property type="protein sequence ID" value="UOO00974.1"/>
    <property type="molecule type" value="mRNA"/>
</dbReference>
<sequence>MNPCVKCELFTAVFISLVCLTIQSPLIVGTTQPEYLITRDDIHAVLSKIIKPDDSIALLSDFDGTLGRICPNPVLTAIEPAAKDALEQLVKRSNIFTGIISGRPMADLRKRVGIDNCTYSGNHGMEIVFTNKTEFHYPITTEMYANCTKLKSILMAKYVTNAAPAWVEDKNISLVFHYRFVPEHLQEAMIADVSELVRKYGYNPVPAHAAIEIKPPVVWSKGHAALLILNEIYGSGWEKNIRVIYMGDDTSDEDVMEMLKGKATTFRITDNPGLETHATYRMQSVDTAVFVLDWLVNNTN</sequence>
<dbReference type="Pfam" id="PF02358">
    <property type="entry name" value="Trehalose_PPase"/>
    <property type="match status" value="1"/>
</dbReference>
<evidence type="ECO:0000256" key="6">
    <source>
        <dbReference type="SAM" id="SignalP"/>
    </source>
</evidence>
<comment type="function">
    <text evidence="5">Removes the phosphate from trehalose 6-phosphate to produce free trehalose.</text>
</comment>